<proteinExistence type="predicted"/>
<evidence type="ECO:0000259" key="1">
    <source>
        <dbReference type="Pfam" id="PF09346"/>
    </source>
</evidence>
<dbReference type="InterPro" id="IPR018958">
    <property type="entry name" value="Knr4/Smi1-like_dom"/>
</dbReference>
<dbReference type="AlphaFoldDB" id="A0A0G3H4A0"/>
<dbReference type="EMBL" id="CP011542">
    <property type="protein sequence ID" value="AKK06628.1"/>
    <property type="molecule type" value="Genomic_DNA"/>
</dbReference>
<keyword evidence="3" id="KW-1185">Reference proteome</keyword>
<dbReference type="STRING" id="571915.CMUST_11585"/>
<dbReference type="OrthoDB" id="1149488at2"/>
<dbReference type="Pfam" id="PF09346">
    <property type="entry name" value="SMI1_KNR4"/>
    <property type="match status" value="1"/>
</dbReference>
<dbReference type="Proteomes" id="UP000035199">
    <property type="component" value="Chromosome"/>
</dbReference>
<accession>A0A0G3H4A0</accession>
<organism evidence="2 3">
    <name type="scientific">Corynebacterium mustelae</name>
    <dbReference type="NCBI Taxonomy" id="571915"/>
    <lineage>
        <taxon>Bacteria</taxon>
        <taxon>Bacillati</taxon>
        <taxon>Actinomycetota</taxon>
        <taxon>Actinomycetes</taxon>
        <taxon>Mycobacteriales</taxon>
        <taxon>Corynebacteriaceae</taxon>
        <taxon>Corynebacterium</taxon>
    </lineage>
</organism>
<name>A0A0G3H4A0_9CORY</name>
<dbReference type="RefSeq" id="WP_052844707.1">
    <property type="nucleotide sequence ID" value="NZ_CP011542.1"/>
</dbReference>
<evidence type="ECO:0000313" key="2">
    <source>
        <dbReference type="EMBL" id="AKK06628.1"/>
    </source>
</evidence>
<dbReference type="SUPFAM" id="SSF160631">
    <property type="entry name" value="SMI1/KNR4-like"/>
    <property type="match status" value="1"/>
</dbReference>
<dbReference type="KEGG" id="cmv:CMUST_11585"/>
<gene>
    <name evidence="2" type="ORF">CMUST_11585</name>
</gene>
<dbReference type="InterPro" id="IPR037883">
    <property type="entry name" value="Knr4/Smi1-like_sf"/>
</dbReference>
<reference evidence="2 3" key="1">
    <citation type="journal article" date="2015" name="Genome Announc.">
        <title>Complete Genome Sequence of the Type Strain Corynebacterium mustelae DSM 45274, Isolated from Various Tissues of a Male Ferret with Lethal Sepsis.</title>
        <authorList>
            <person name="Ruckert C."/>
            <person name="Eimer J."/>
            <person name="Winkler A."/>
            <person name="Tauch A."/>
        </authorList>
    </citation>
    <scope>NUCLEOTIDE SEQUENCE [LARGE SCALE GENOMIC DNA]</scope>
    <source>
        <strain evidence="2 3">DSM 45274</strain>
    </source>
</reference>
<sequence length="136" mass="15704">MDVLDSFEAQTGATFPADYRRLLSEFEQFMTWFHDGKEVDLIARARLPEKSSRLLDFVRIPVRRHDADGEIPVERLENCFIFGSYSDGVYLYFDPEDDMSVWKVWIDEGTVGKLCDDFAELVPAPDEIDTEKTLLA</sequence>
<dbReference type="PATRIC" id="fig|571915.4.peg.2475"/>
<protein>
    <recommendedName>
        <fullName evidence="1">Knr4/Smi1-like domain-containing protein</fullName>
    </recommendedName>
</protein>
<feature type="domain" description="Knr4/Smi1-like" evidence="1">
    <location>
        <begin position="4"/>
        <end position="121"/>
    </location>
</feature>
<dbReference type="Gene3D" id="3.40.1580.10">
    <property type="entry name" value="SMI1/KNR4-like"/>
    <property type="match status" value="1"/>
</dbReference>
<evidence type="ECO:0000313" key="3">
    <source>
        <dbReference type="Proteomes" id="UP000035199"/>
    </source>
</evidence>
<reference evidence="3" key="2">
    <citation type="submission" date="2015-05" db="EMBL/GenBank/DDBJ databases">
        <title>Complete genome sequence of Corynebacterium mustelae DSM 45274, isolated from various tissues of a male ferret with lethal sepsis.</title>
        <authorList>
            <person name="Ruckert C."/>
            <person name="Albersmeier A."/>
            <person name="Winkler A."/>
            <person name="Tauch A."/>
        </authorList>
    </citation>
    <scope>NUCLEOTIDE SEQUENCE [LARGE SCALE GENOMIC DNA]</scope>
    <source>
        <strain evidence="3">DSM 45274</strain>
    </source>
</reference>